<dbReference type="EMBL" id="WJIE01000001">
    <property type="protein sequence ID" value="MRG91159.1"/>
    <property type="molecule type" value="Genomic_DNA"/>
</dbReference>
<dbReference type="SUPFAM" id="SSF117074">
    <property type="entry name" value="Hypothetical protein PA1324"/>
    <property type="match status" value="2"/>
</dbReference>
<evidence type="ECO:0000256" key="3">
    <source>
        <dbReference type="ARBA" id="ARBA00022729"/>
    </source>
</evidence>
<dbReference type="Gene3D" id="2.60.40.10">
    <property type="entry name" value="Immunoglobulins"/>
    <property type="match status" value="2"/>
</dbReference>
<evidence type="ECO:0000256" key="1">
    <source>
        <dbReference type="ARBA" id="ARBA00004613"/>
    </source>
</evidence>
<keyword evidence="7" id="KW-1185">Reference proteome</keyword>
<organism evidence="6 7">
    <name type="scientific">Polyangium spumosum</name>
    <dbReference type="NCBI Taxonomy" id="889282"/>
    <lineage>
        <taxon>Bacteria</taxon>
        <taxon>Pseudomonadati</taxon>
        <taxon>Myxococcota</taxon>
        <taxon>Polyangia</taxon>
        <taxon>Polyangiales</taxon>
        <taxon>Polyangiaceae</taxon>
        <taxon>Polyangium</taxon>
    </lineage>
</organism>
<comment type="caution">
    <text evidence="6">The sequence shown here is derived from an EMBL/GenBank/DDBJ whole genome shotgun (WGS) entry which is preliminary data.</text>
</comment>
<dbReference type="PROSITE" id="PS00018">
    <property type="entry name" value="EF_HAND_1"/>
    <property type="match status" value="1"/>
</dbReference>
<keyword evidence="2" id="KW-0964">Secreted</keyword>
<evidence type="ECO:0000259" key="5">
    <source>
        <dbReference type="Pfam" id="PF17210"/>
    </source>
</evidence>
<protein>
    <recommendedName>
        <fullName evidence="5">SD-repeat containing protein B domain-containing protein</fullName>
    </recommendedName>
</protein>
<proteinExistence type="predicted"/>
<dbReference type="InterPro" id="IPR033764">
    <property type="entry name" value="Sdr_B"/>
</dbReference>
<dbReference type="InterPro" id="IPR013783">
    <property type="entry name" value="Ig-like_fold"/>
</dbReference>
<accession>A0A6N7PGM9</accession>
<feature type="compositionally biased region" description="Polar residues" evidence="4">
    <location>
        <begin position="1"/>
        <end position="13"/>
    </location>
</feature>
<dbReference type="OrthoDB" id="5478547at2"/>
<name>A0A6N7PGM9_9BACT</name>
<comment type="subcellular location">
    <subcellularLocation>
        <location evidence="1">Secreted</location>
    </subcellularLocation>
</comment>
<dbReference type="AlphaFoldDB" id="A0A6N7PGM9"/>
<feature type="domain" description="SD-repeat containing protein B" evidence="5">
    <location>
        <begin position="290"/>
        <end position="369"/>
    </location>
</feature>
<evidence type="ECO:0000313" key="6">
    <source>
        <dbReference type="EMBL" id="MRG91159.1"/>
    </source>
</evidence>
<feature type="region of interest" description="Disordered" evidence="4">
    <location>
        <begin position="1"/>
        <end position="28"/>
    </location>
</feature>
<dbReference type="Proteomes" id="UP000440224">
    <property type="component" value="Unassembled WGS sequence"/>
</dbReference>
<gene>
    <name evidence="6" type="ORF">GF068_04380</name>
</gene>
<reference evidence="6 7" key="1">
    <citation type="submission" date="2019-10" db="EMBL/GenBank/DDBJ databases">
        <title>A soil myxobacterium in the family Polyangiaceae.</title>
        <authorList>
            <person name="Li Y."/>
            <person name="Wang J."/>
        </authorList>
    </citation>
    <scope>NUCLEOTIDE SEQUENCE [LARGE SCALE GENOMIC DNA]</scope>
    <source>
        <strain evidence="6 7">DSM 14734</strain>
    </source>
</reference>
<sequence length="635" mass="68106">MLRGASSITTKNGKTLEDPADTPTERATPRFSLRLSFIPPSTTHKCGRHNTRTRSFARLGASLMSEAGTFSSAPASLHTTIGPRVAVAGKAWRYEKMGLRCHALCASAMSAAGMGGRLPWGRTTMRRSSHFALVFTALVLGCSSGHVEVETTDVVRQAIDGAPDVAAIEIPASDAYKTCAELQTIYDPKYNPAVGATWSELEIPDAKSGTYSDGTLEVALSIYGGVSLSWASQTLGVRAAIVKSPWHGASLYVYDPESWEDDYLSAPLDKYIEYVSFCYDQTATAAGVKFHDLNANGMREANEPGLAGWTIYVDKDKSGTLSAGDLSAVTDANGEYKIENIPPGYWGVLEDLQTGWTCSHPASGSYMKTFSAKQAVYGLDFGNWTRGSKSGTKYLADAYGMCTYDAVSGIDIYLFSDVNKNGMLDAGDVKLDKMATGNDGSYLFSNLEPGDYLVCEAKTAEYEGAWPKNDVCSSEYDDAYKGQFEKGGYTFTITSGKNETNNDFCNKPVEEEEEFQGCTPGYWKNHLDSWEVYLPGQKLGTVFIVPSSLSPLGGSTLIQALNFGGGSGLQGAARILLRAAVAALLNAAHSGVDYEFSTTEIITAVNVALAGSRNDMIELAELLDAANNAGECPLN</sequence>
<dbReference type="Pfam" id="PF17210">
    <property type="entry name" value="SdrD_B"/>
    <property type="match status" value="1"/>
</dbReference>
<evidence type="ECO:0000313" key="7">
    <source>
        <dbReference type="Proteomes" id="UP000440224"/>
    </source>
</evidence>
<evidence type="ECO:0000256" key="4">
    <source>
        <dbReference type="SAM" id="MobiDB-lite"/>
    </source>
</evidence>
<keyword evidence="3" id="KW-0732">Signal</keyword>
<evidence type="ECO:0000256" key="2">
    <source>
        <dbReference type="ARBA" id="ARBA00022525"/>
    </source>
</evidence>
<dbReference type="GO" id="GO:0005576">
    <property type="term" value="C:extracellular region"/>
    <property type="evidence" value="ECO:0007669"/>
    <property type="project" value="UniProtKB-SubCell"/>
</dbReference>
<dbReference type="InterPro" id="IPR018247">
    <property type="entry name" value="EF_Hand_1_Ca_BS"/>
</dbReference>